<keyword evidence="4" id="KW-0547">Nucleotide-binding</keyword>
<evidence type="ECO:0000256" key="5">
    <source>
        <dbReference type="ARBA" id="ARBA00022782"/>
    </source>
</evidence>
<keyword evidence="5" id="KW-0221">Differentiation</keyword>
<evidence type="ECO:0000256" key="4">
    <source>
        <dbReference type="ARBA" id="ARBA00022741"/>
    </source>
</evidence>
<dbReference type="GeneTree" id="ENSGT00420000029847"/>
<evidence type="ECO:0000313" key="16">
    <source>
        <dbReference type="Ensembl" id="ENSORLP00000040614.1"/>
    </source>
</evidence>
<sequence length="1133" mass="127541">VLRIQRIESPSCLWCRVIQDPGIDAETAELYSKLQAQMNLFYNDLTKDRSRLSPTSFEEEEVYVVYWEESKSWCRAVVKSITVDSVTFLACCFLVDYGERIVVSSDKIRLIVPDFLQLPFWAQKFHLSGIKPTTLRVPFLEEKAELMVVSSVLAASVLVEAVLLESESDSTAIELYLSTGDFKVRHVVTHLGMTQSFSITLTVGCFCYFCRSVSMMSWCPRSLHITVKSLEEVVWMHGAEFLSNSAPRCDPCLSGVLVHSFLPVEGCSSLEDAPINDSLRRVNLRKRYCSLSAADCYSWPAVAQGNSTVIISHSSDQPLSFLAPLLSHVLQNSLYTPMGLLLCPGWERVQMVFSMLEETRVSESLRPATALLGVGKDEAKNFKLPKNCRMLVTTPFTAVRLLSCHCRLFQRLYHLVLDEADQLFARAPDQMTTILQHFHKVTTGEEKALFPQQLVCVAKRWSPHMEAMVAAYMPYPSIVITIPEEAGLYGNVQQVRQFCGHSLLGVLDFSPLSCQKTLIIANSAQDVEYIYEAVSSKSAFCLKTHEDLTHQFTSVAQQWSKVTGPGSPLILVTTDECLKCLGITDATCVIHYEFPTAPKGFGRRLFCMFKNFRNLSQQTQSSSCAARSVLLISEKNSRHIIGVMRYLRRTDALLPPELLAFERGVLKARDEQKTSRPLCSYLKSFGVCRDSSVCPDRHTFSPQLDRSALPAAGIIEVLPLFIKSASVFGGRLIRKEDREFDEMVSGMASYYSDKKPEARELQEGGLYAVQEDDTFHRVKILSLPKNGKSQFFCVYVRFIDVGREKEVKSYQMLKLPESFHSLPEQAVEIIVCGVKPADAETDWHPKVIRTISQKIRGLQHRARAVLSVGNTVFVDPMVRVTQVPGMKTLINEYNIQSEILKTGMGIRNPDHLVLLKALCQNEKACSHTEEAKKRLALYPPPPHTHTHTPVSATGVCGGGGDTGSRGGQTFPLVGLSVLKCDWWGGFIIMSYLFFSFHPQVCWYQTSQCVMVTVRLMNPENQCCDFFPDRVTYSGTVDGRIFRTCLELQHRIAVDRCSWEMKSHQPVLKLVKEDTLTMKRMRRQTVRPSPDDRVERCGSCCHMCFLCWSAGQRFRANTGQEDVYVNSESGSESD</sequence>
<keyword evidence="13" id="KW-0863">Zinc-finger</keyword>
<evidence type="ECO:0000256" key="13">
    <source>
        <dbReference type="PROSITE-ProRule" id="PRU00723"/>
    </source>
</evidence>
<dbReference type="InParanoid" id="A0A3B3I974"/>
<keyword evidence="10" id="KW-0943">RNA-mediated gene silencing</keyword>
<comment type="catalytic activity">
    <reaction evidence="12">
        <text>ATP + H2O = ADP + phosphate + H(+)</text>
        <dbReference type="Rhea" id="RHEA:13065"/>
        <dbReference type="ChEBI" id="CHEBI:15377"/>
        <dbReference type="ChEBI" id="CHEBI:15378"/>
        <dbReference type="ChEBI" id="CHEBI:30616"/>
        <dbReference type="ChEBI" id="CHEBI:43474"/>
        <dbReference type="ChEBI" id="CHEBI:456216"/>
        <dbReference type="EC" id="3.6.4.13"/>
    </reaction>
</comment>
<evidence type="ECO:0000256" key="10">
    <source>
        <dbReference type="ARBA" id="ARBA00023158"/>
    </source>
</evidence>
<evidence type="ECO:0000256" key="3">
    <source>
        <dbReference type="ARBA" id="ARBA00022737"/>
    </source>
</evidence>
<evidence type="ECO:0000256" key="11">
    <source>
        <dbReference type="ARBA" id="ARBA00023254"/>
    </source>
</evidence>
<dbReference type="Ensembl" id="ENSORLT00000028544.1">
    <property type="protein sequence ID" value="ENSORLP00000040614.1"/>
    <property type="gene ID" value="ENSORLG00000027859.1"/>
</dbReference>
<dbReference type="Bgee" id="ENSORLG00000027859">
    <property type="expression patterns" value="Expressed in testis and 8 other cell types or tissues"/>
</dbReference>
<keyword evidence="8" id="KW-0067">ATP-binding</keyword>
<dbReference type="Pfam" id="PF04969">
    <property type="entry name" value="CS"/>
    <property type="match status" value="1"/>
</dbReference>
<dbReference type="InterPro" id="IPR002999">
    <property type="entry name" value="Tudor"/>
</dbReference>
<dbReference type="GO" id="GO:0008270">
    <property type="term" value="F:zinc ion binding"/>
    <property type="evidence" value="ECO:0007669"/>
    <property type="project" value="UniProtKB-KW"/>
</dbReference>
<dbReference type="Proteomes" id="UP000001038">
    <property type="component" value="Chromosome 6"/>
</dbReference>
<dbReference type="GO" id="GO:0016787">
    <property type="term" value="F:hydrolase activity"/>
    <property type="evidence" value="ECO:0007669"/>
    <property type="project" value="UniProtKB-KW"/>
</dbReference>
<keyword evidence="11" id="KW-0469">Meiosis</keyword>
<dbReference type="GO" id="GO:0003676">
    <property type="term" value="F:nucleic acid binding"/>
    <property type="evidence" value="ECO:0007669"/>
    <property type="project" value="InterPro"/>
</dbReference>
<keyword evidence="3" id="KW-0677">Repeat</keyword>
<dbReference type="GO" id="GO:0007283">
    <property type="term" value="P:spermatogenesis"/>
    <property type="evidence" value="ECO:0007669"/>
    <property type="project" value="UniProtKB-KW"/>
</dbReference>
<dbReference type="Gene3D" id="2.60.40.790">
    <property type="match status" value="1"/>
</dbReference>
<evidence type="ECO:0000256" key="7">
    <source>
        <dbReference type="ARBA" id="ARBA00022806"/>
    </source>
</evidence>
<keyword evidence="6" id="KW-0378">Hydrolase</keyword>
<dbReference type="GO" id="GO:0051321">
    <property type="term" value="P:meiotic cell cycle"/>
    <property type="evidence" value="ECO:0007669"/>
    <property type="project" value="UniProtKB-KW"/>
</dbReference>
<dbReference type="GO" id="GO:0005524">
    <property type="term" value="F:ATP binding"/>
    <property type="evidence" value="ECO:0007669"/>
    <property type="project" value="UniProtKB-KW"/>
</dbReference>
<dbReference type="SUPFAM" id="SSF49764">
    <property type="entry name" value="HSP20-like chaperones"/>
    <property type="match status" value="1"/>
</dbReference>
<name>A0A3B3I974_ORYLA</name>
<evidence type="ECO:0000256" key="8">
    <source>
        <dbReference type="ARBA" id="ARBA00022840"/>
    </source>
</evidence>
<evidence type="ECO:0000256" key="1">
    <source>
        <dbReference type="ARBA" id="ARBA00012552"/>
    </source>
</evidence>
<dbReference type="InterPro" id="IPR011545">
    <property type="entry name" value="DEAD/DEAH_box_helicase_dom"/>
</dbReference>
<dbReference type="FunFam" id="3.40.50.300:FF:001416">
    <property type="entry name" value="Tudor domain containing 12"/>
    <property type="match status" value="1"/>
</dbReference>
<keyword evidence="2" id="KW-0217">Developmental protein</keyword>
<evidence type="ECO:0000256" key="2">
    <source>
        <dbReference type="ARBA" id="ARBA00022473"/>
    </source>
</evidence>
<dbReference type="CDD" id="cd20435">
    <property type="entry name" value="Tudor_TDRD12_rpt2"/>
    <property type="match status" value="1"/>
</dbReference>
<dbReference type="Pfam" id="PF00270">
    <property type="entry name" value="DEAD"/>
    <property type="match status" value="1"/>
</dbReference>
<dbReference type="InterPro" id="IPR008978">
    <property type="entry name" value="HSP20-like_chaperone"/>
</dbReference>
<dbReference type="PANTHER" id="PTHR22655:SF2">
    <property type="entry name" value="ATP-DEPENDENT RNA HELICASE TDRD12-RELATED"/>
    <property type="match status" value="1"/>
</dbReference>
<dbReference type="STRING" id="8090.ENSORLP00000040614"/>
<reference evidence="16 17" key="1">
    <citation type="journal article" date="2007" name="Nature">
        <title>The medaka draft genome and insights into vertebrate genome evolution.</title>
        <authorList>
            <person name="Kasahara M."/>
            <person name="Naruse K."/>
            <person name="Sasaki S."/>
            <person name="Nakatani Y."/>
            <person name="Qu W."/>
            <person name="Ahsan B."/>
            <person name="Yamada T."/>
            <person name="Nagayasu Y."/>
            <person name="Doi K."/>
            <person name="Kasai Y."/>
            <person name="Jindo T."/>
            <person name="Kobayashi D."/>
            <person name="Shimada A."/>
            <person name="Toyoda A."/>
            <person name="Kuroki Y."/>
            <person name="Fujiyama A."/>
            <person name="Sasaki T."/>
            <person name="Shimizu A."/>
            <person name="Asakawa S."/>
            <person name="Shimizu N."/>
            <person name="Hashimoto S."/>
            <person name="Yang J."/>
            <person name="Lee Y."/>
            <person name="Matsushima K."/>
            <person name="Sugano S."/>
            <person name="Sakaizumi M."/>
            <person name="Narita T."/>
            <person name="Ohishi K."/>
            <person name="Haga S."/>
            <person name="Ohta F."/>
            <person name="Nomoto H."/>
            <person name="Nogata K."/>
            <person name="Morishita T."/>
            <person name="Endo T."/>
            <person name="Shin-I T."/>
            <person name="Takeda H."/>
            <person name="Morishita S."/>
            <person name="Kohara Y."/>
        </authorList>
    </citation>
    <scope>NUCLEOTIDE SEQUENCE [LARGE SCALE GENOMIC DNA]</scope>
    <source>
        <strain evidence="16 17">Hd-rR</strain>
    </source>
</reference>
<dbReference type="PROSITE" id="PS51203">
    <property type="entry name" value="CS"/>
    <property type="match status" value="1"/>
</dbReference>
<evidence type="ECO:0000256" key="12">
    <source>
        <dbReference type="ARBA" id="ARBA00047984"/>
    </source>
</evidence>
<keyword evidence="13" id="KW-0862">Zinc</keyword>
<dbReference type="AlphaFoldDB" id="A0A3B3I974"/>
<feature type="zinc finger region" description="C3H1-type" evidence="13">
    <location>
        <begin position="673"/>
        <end position="701"/>
    </location>
</feature>
<dbReference type="EC" id="3.6.4.13" evidence="1"/>
<dbReference type="SUPFAM" id="SSF52540">
    <property type="entry name" value="P-loop containing nucleoside triphosphate hydrolases"/>
    <property type="match status" value="2"/>
</dbReference>
<evidence type="ECO:0000259" key="14">
    <source>
        <dbReference type="PROSITE" id="PS50103"/>
    </source>
</evidence>
<dbReference type="InterPro" id="IPR027417">
    <property type="entry name" value="P-loop_NTPase"/>
</dbReference>
<dbReference type="PROSITE" id="PS50103">
    <property type="entry name" value="ZF_C3H1"/>
    <property type="match status" value="1"/>
</dbReference>
<dbReference type="GO" id="GO:0003724">
    <property type="term" value="F:RNA helicase activity"/>
    <property type="evidence" value="ECO:0007669"/>
    <property type="project" value="UniProtKB-EC"/>
</dbReference>
<evidence type="ECO:0000256" key="9">
    <source>
        <dbReference type="ARBA" id="ARBA00022871"/>
    </source>
</evidence>
<feature type="domain" description="C3H1-type" evidence="14">
    <location>
        <begin position="673"/>
        <end position="701"/>
    </location>
</feature>
<dbReference type="PANTHER" id="PTHR22655">
    <property type="entry name" value="ATP-DEPENDENT RNA HELICASE TDRD12-RELATED"/>
    <property type="match status" value="1"/>
</dbReference>
<dbReference type="InterPro" id="IPR007052">
    <property type="entry name" value="CS_dom"/>
</dbReference>
<evidence type="ECO:0000313" key="17">
    <source>
        <dbReference type="Proteomes" id="UP000001038"/>
    </source>
</evidence>
<dbReference type="InterPro" id="IPR000571">
    <property type="entry name" value="Znf_CCCH"/>
</dbReference>
<protein>
    <recommendedName>
        <fullName evidence="1">RNA helicase</fullName>
        <ecNumber evidence="1">3.6.4.13</ecNumber>
    </recommendedName>
</protein>
<evidence type="ECO:0000256" key="6">
    <source>
        <dbReference type="ARBA" id="ARBA00022801"/>
    </source>
</evidence>
<feature type="domain" description="CS" evidence="15">
    <location>
        <begin position="995"/>
        <end position="1081"/>
    </location>
</feature>
<keyword evidence="17" id="KW-1185">Reference proteome</keyword>
<keyword evidence="7" id="KW-0347">Helicase</keyword>
<dbReference type="Gene3D" id="3.40.50.300">
    <property type="entry name" value="P-loop containing nucleotide triphosphate hydrolases"/>
    <property type="match status" value="2"/>
</dbReference>
<accession>A0A3B3I974</accession>
<evidence type="ECO:0000259" key="15">
    <source>
        <dbReference type="PROSITE" id="PS51203"/>
    </source>
</evidence>
<dbReference type="SUPFAM" id="SSF63748">
    <property type="entry name" value="Tudor/PWWP/MBT"/>
    <property type="match status" value="2"/>
</dbReference>
<keyword evidence="13" id="KW-0479">Metal-binding</keyword>
<dbReference type="Pfam" id="PF00567">
    <property type="entry name" value="TUDOR"/>
    <property type="match status" value="2"/>
</dbReference>
<dbReference type="CDD" id="cd06463">
    <property type="entry name" value="p23_like"/>
    <property type="match status" value="1"/>
</dbReference>
<proteinExistence type="predicted"/>
<dbReference type="SMART" id="SM00333">
    <property type="entry name" value="TUDOR"/>
    <property type="match status" value="2"/>
</dbReference>
<reference evidence="16" key="3">
    <citation type="submission" date="2025-09" db="UniProtKB">
        <authorList>
            <consortium name="Ensembl"/>
        </authorList>
    </citation>
    <scope>IDENTIFICATION</scope>
    <source>
        <strain evidence="16">Hd-rR</strain>
    </source>
</reference>
<keyword evidence="9" id="KW-0744">Spermatogenesis</keyword>
<organism evidence="16 17">
    <name type="scientific">Oryzias latipes</name>
    <name type="common">Japanese rice fish</name>
    <name type="synonym">Japanese killifish</name>
    <dbReference type="NCBI Taxonomy" id="8090"/>
    <lineage>
        <taxon>Eukaryota</taxon>
        <taxon>Metazoa</taxon>
        <taxon>Chordata</taxon>
        <taxon>Craniata</taxon>
        <taxon>Vertebrata</taxon>
        <taxon>Euteleostomi</taxon>
        <taxon>Actinopterygii</taxon>
        <taxon>Neopterygii</taxon>
        <taxon>Teleostei</taxon>
        <taxon>Neoteleostei</taxon>
        <taxon>Acanthomorphata</taxon>
        <taxon>Ovalentaria</taxon>
        <taxon>Atherinomorphae</taxon>
        <taxon>Beloniformes</taxon>
        <taxon>Adrianichthyidae</taxon>
        <taxon>Oryziinae</taxon>
        <taxon>Oryzias</taxon>
    </lineage>
</organism>
<dbReference type="GO" id="GO:0031047">
    <property type="term" value="P:regulatory ncRNA-mediated gene silencing"/>
    <property type="evidence" value="ECO:0007669"/>
    <property type="project" value="UniProtKB-KW"/>
</dbReference>
<dbReference type="Gene3D" id="2.30.30.140">
    <property type="match status" value="2"/>
</dbReference>
<dbReference type="GO" id="GO:0042078">
    <property type="term" value="P:germ-line stem cell division"/>
    <property type="evidence" value="ECO:0000318"/>
    <property type="project" value="GO_Central"/>
</dbReference>
<reference evidence="16" key="2">
    <citation type="submission" date="2025-08" db="UniProtKB">
        <authorList>
            <consortium name="Ensembl"/>
        </authorList>
    </citation>
    <scope>IDENTIFICATION</scope>
    <source>
        <strain evidence="16">Hd-rR</strain>
    </source>
</reference>